<keyword evidence="3" id="KW-1185">Reference proteome</keyword>
<proteinExistence type="predicted"/>
<evidence type="ECO:0000313" key="2">
    <source>
        <dbReference type="EMBL" id="OWK34087.1"/>
    </source>
</evidence>
<feature type="transmembrane region" description="Helical" evidence="1">
    <location>
        <begin position="20"/>
        <end position="42"/>
    </location>
</feature>
<dbReference type="EMBL" id="NBBI01000001">
    <property type="protein sequence ID" value="OWK34087.1"/>
    <property type="molecule type" value="Genomic_DNA"/>
</dbReference>
<organism evidence="2 3">
    <name type="scientific">Sphingomonas dokdonensis</name>
    <dbReference type="NCBI Taxonomy" id="344880"/>
    <lineage>
        <taxon>Bacteria</taxon>
        <taxon>Pseudomonadati</taxon>
        <taxon>Pseudomonadota</taxon>
        <taxon>Alphaproteobacteria</taxon>
        <taxon>Sphingomonadales</taxon>
        <taxon>Sphingomonadaceae</taxon>
        <taxon>Sphingomonas</taxon>
    </lineage>
</organism>
<dbReference type="RefSeq" id="WP_143559578.1">
    <property type="nucleotide sequence ID" value="NZ_NBBI01000001.1"/>
</dbReference>
<protein>
    <submittedName>
        <fullName evidence="2">Uncharacterized protein</fullName>
    </submittedName>
</protein>
<reference evidence="2 3" key="1">
    <citation type="submission" date="2017-03" db="EMBL/GenBank/DDBJ databases">
        <title>Genome sequence of Sphingomonas dokdonensis DSM 21029.</title>
        <authorList>
            <person name="Poehlein A."/>
            <person name="Wuebbeler J.H."/>
            <person name="Steinbuechel A."/>
            <person name="Daniel R."/>
        </authorList>
    </citation>
    <scope>NUCLEOTIDE SEQUENCE [LARGE SCALE GENOMIC DNA]</scope>
    <source>
        <strain evidence="2 3">DSM 21029</strain>
    </source>
</reference>
<dbReference type="AlphaFoldDB" id="A0A245ZWH6"/>
<evidence type="ECO:0000256" key="1">
    <source>
        <dbReference type="SAM" id="Phobius"/>
    </source>
</evidence>
<accession>A0A245ZWH6</accession>
<keyword evidence="1" id="KW-0812">Transmembrane</keyword>
<dbReference type="Proteomes" id="UP000197290">
    <property type="component" value="Unassembled WGS sequence"/>
</dbReference>
<comment type="caution">
    <text evidence="2">The sequence shown here is derived from an EMBL/GenBank/DDBJ whole genome shotgun (WGS) entry which is preliminary data.</text>
</comment>
<gene>
    <name evidence="2" type="ORF">SPDO_09780</name>
</gene>
<sequence length="65" mass="7074">MSRRALDPVEYNRRRMRAQFRLIMAGNVLVIGIVVAVAAWLVTHPDSIGAFFRAIANGFSDGGAA</sequence>
<name>A0A245ZWH6_9SPHN</name>
<keyword evidence="1" id="KW-1133">Transmembrane helix</keyword>
<keyword evidence="1" id="KW-0472">Membrane</keyword>
<evidence type="ECO:0000313" key="3">
    <source>
        <dbReference type="Proteomes" id="UP000197290"/>
    </source>
</evidence>